<evidence type="ECO:0000313" key="1">
    <source>
        <dbReference type="EMBL" id="GBF57590.1"/>
    </source>
</evidence>
<dbReference type="InterPro" id="IPR011990">
    <property type="entry name" value="TPR-like_helical_dom_sf"/>
</dbReference>
<keyword evidence="2" id="KW-1185">Reference proteome</keyword>
<evidence type="ECO:0008006" key="3">
    <source>
        <dbReference type="Google" id="ProtNLM"/>
    </source>
</evidence>
<dbReference type="Gene3D" id="1.25.40.10">
    <property type="entry name" value="Tetratricopeptide repeat domain"/>
    <property type="match status" value="1"/>
</dbReference>
<gene>
    <name evidence="1" type="ORF">PbB2_01258</name>
</gene>
<protein>
    <recommendedName>
        <fullName evidence="3">Secretory immunoglobulin A-binding protein EsiB</fullName>
    </recommendedName>
</protein>
<name>A0A2P2E951_9PROT</name>
<evidence type="ECO:0000313" key="2">
    <source>
        <dbReference type="Proteomes" id="UP000245086"/>
    </source>
</evidence>
<dbReference type="SUPFAM" id="SSF81901">
    <property type="entry name" value="HCP-like"/>
    <property type="match status" value="1"/>
</dbReference>
<comment type="caution">
    <text evidence="1">The sequence shown here is derived from an EMBL/GenBank/DDBJ whole genome shotgun (WGS) entry which is preliminary data.</text>
</comment>
<dbReference type="InterPro" id="IPR006597">
    <property type="entry name" value="Sel1-like"/>
</dbReference>
<sequence length="93" mass="10115">MAFDMSTAAPMVMASDVEPGDAGLDLFALGLSHATGVGAEIDYVEAHKWFNIAAMRGDEEAKLRRQELTAMMTQTQVSAAQRAAREWLQRSAN</sequence>
<dbReference type="Pfam" id="PF08238">
    <property type="entry name" value="Sel1"/>
    <property type="match status" value="2"/>
</dbReference>
<accession>A0A2P2E951</accession>
<dbReference type="EMBL" id="BFBR01000003">
    <property type="protein sequence ID" value="GBF57590.1"/>
    <property type="molecule type" value="Genomic_DNA"/>
</dbReference>
<organism evidence="1 2">
    <name type="scientific">Candidatus Phycosocius bacilliformis</name>
    <dbReference type="NCBI Taxonomy" id="1445552"/>
    <lineage>
        <taxon>Bacteria</taxon>
        <taxon>Pseudomonadati</taxon>
        <taxon>Pseudomonadota</taxon>
        <taxon>Alphaproteobacteria</taxon>
        <taxon>Caulobacterales</taxon>
        <taxon>Caulobacterales incertae sedis</taxon>
        <taxon>Candidatus Phycosocius</taxon>
    </lineage>
</organism>
<proteinExistence type="predicted"/>
<dbReference type="AlphaFoldDB" id="A0A2P2E951"/>
<dbReference type="Proteomes" id="UP000245086">
    <property type="component" value="Unassembled WGS sequence"/>
</dbReference>
<reference evidence="1 2" key="1">
    <citation type="journal article" date="2018" name="Genome Announc.">
        <title>Draft Genome Sequence of "Candidatus Phycosocius bacilliformis," an Alphaproteobacterial Ectosymbiont of the Hydrocarbon-Producing Green Alga Botryococcus braunii.</title>
        <authorList>
            <person name="Tanabe Y."/>
            <person name="Yamaguchi H."/>
            <person name="Watanabe M.M."/>
        </authorList>
    </citation>
    <scope>NUCLEOTIDE SEQUENCE [LARGE SCALE GENOMIC DNA]</scope>
    <source>
        <strain evidence="1 2">BOTRYCO-2</strain>
    </source>
</reference>
<dbReference type="RefSeq" id="WP_238164890.1">
    <property type="nucleotide sequence ID" value="NZ_BFBR01000003.1"/>
</dbReference>